<dbReference type="InterPro" id="IPR036612">
    <property type="entry name" value="KH_dom_type_1_sf"/>
</dbReference>
<reference evidence="3 4" key="1">
    <citation type="submission" date="2019-07" db="EMBL/GenBank/DDBJ databases">
        <title>Genomics analysis of Aphanomyces spp. identifies a new class of oomycete effector associated with host adaptation.</title>
        <authorList>
            <person name="Gaulin E."/>
        </authorList>
    </citation>
    <scope>NUCLEOTIDE SEQUENCE [LARGE SCALE GENOMIC DNA]</scope>
    <source>
        <strain evidence="3 4">ATCC 201684</strain>
    </source>
</reference>
<evidence type="ECO:0000256" key="1">
    <source>
        <dbReference type="PROSITE-ProRule" id="PRU00117"/>
    </source>
</evidence>
<dbReference type="AlphaFoldDB" id="A0A6G0XND6"/>
<dbReference type="Gene3D" id="3.30.1370.10">
    <property type="entry name" value="K Homology domain, type 1"/>
    <property type="match status" value="1"/>
</dbReference>
<evidence type="ECO:0000313" key="3">
    <source>
        <dbReference type="EMBL" id="KAF0741823.1"/>
    </source>
</evidence>
<accession>A0A6G0XND6</accession>
<dbReference type="SUPFAM" id="SSF54791">
    <property type="entry name" value="Eukaryotic type KH-domain (KH-domain type I)"/>
    <property type="match status" value="1"/>
</dbReference>
<dbReference type="VEuPathDB" id="FungiDB:AeMF1_016235"/>
<dbReference type="InterPro" id="IPR004088">
    <property type="entry name" value="KH_dom_type_1"/>
</dbReference>
<dbReference type="PROSITE" id="PS50084">
    <property type="entry name" value="KH_TYPE_1"/>
    <property type="match status" value="1"/>
</dbReference>
<dbReference type="EMBL" id="VJMJ01000034">
    <property type="protein sequence ID" value="KAF0741823.1"/>
    <property type="molecule type" value="Genomic_DNA"/>
</dbReference>
<dbReference type="CDD" id="cd00105">
    <property type="entry name" value="KH-I"/>
    <property type="match status" value="1"/>
</dbReference>
<evidence type="ECO:0000313" key="4">
    <source>
        <dbReference type="Proteomes" id="UP000481153"/>
    </source>
</evidence>
<dbReference type="SMART" id="SM00322">
    <property type="entry name" value="KH"/>
    <property type="match status" value="1"/>
</dbReference>
<comment type="caution">
    <text evidence="3">The sequence shown here is derived from an EMBL/GenBank/DDBJ whole genome shotgun (WGS) entry which is preliminary data.</text>
</comment>
<dbReference type="InterPro" id="IPR004087">
    <property type="entry name" value="KH_dom"/>
</dbReference>
<organism evidence="3 4">
    <name type="scientific">Aphanomyces euteiches</name>
    <dbReference type="NCBI Taxonomy" id="100861"/>
    <lineage>
        <taxon>Eukaryota</taxon>
        <taxon>Sar</taxon>
        <taxon>Stramenopiles</taxon>
        <taxon>Oomycota</taxon>
        <taxon>Saprolegniomycetes</taxon>
        <taxon>Saprolegniales</taxon>
        <taxon>Verrucalvaceae</taxon>
        <taxon>Aphanomyces</taxon>
    </lineage>
</organism>
<protein>
    <recommendedName>
        <fullName evidence="2">K Homology domain-containing protein</fullName>
    </recommendedName>
</protein>
<keyword evidence="1" id="KW-0694">RNA-binding</keyword>
<sequence length="446" mass="50148">MSFHSERLEVAIPSRLAGGVIGAKGCNIKRIQRACPGLQTCRVVESRCVLLVGSFYAVEKASAMVEELVTSLHQPSRRRKDLRSIDGFIPHFGVQWFRSCDDCAVRLSKASRAAAKHLGLIAGRPSTFGSYVLEKTDNLDALSEPEPERDVPTELQKMNTVVGPSSEPLEGYLRLIFKRLGALTEMREHYVNFSIGKTFVEPFELEPTKAMSLDEMAAKLSSMRKQYSTGGITDAHAAAAQAWCRDNGFVLAEKRKFMAVHVKNTKMKNGLEFTFSLPENEESMWETVADLSQLEVKSELAPHRLGFITTHEPGEETLEFRVAFKALKPEESLNEELLNKVVAAWDRHRLTGECLALDDGQEYFIDSMRYKTSQVWANTRHSIFIDRVTQSWCESDEDASFWTVILAGPPIEKIGWLSLSEGEFVDEVMQIIVRGQELVDYLNQAC</sequence>
<keyword evidence="4" id="KW-1185">Reference proteome</keyword>
<dbReference type="Pfam" id="PF00013">
    <property type="entry name" value="KH_1"/>
    <property type="match status" value="1"/>
</dbReference>
<dbReference type="Proteomes" id="UP000481153">
    <property type="component" value="Unassembled WGS sequence"/>
</dbReference>
<name>A0A6G0XND6_9STRA</name>
<evidence type="ECO:0000259" key="2">
    <source>
        <dbReference type="SMART" id="SM00322"/>
    </source>
</evidence>
<feature type="domain" description="K Homology" evidence="2">
    <location>
        <begin position="4"/>
        <end position="70"/>
    </location>
</feature>
<gene>
    <name evidence="3" type="ORF">Ae201684_003015</name>
</gene>
<dbReference type="GO" id="GO:0003723">
    <property type="term" value="F:RNA binding"/>
    <property type="evidence" value="ECO:0007669"/>
    <property type="project" value="UniProtKB-UniRule"/>
</dbReference>
<proteinExistence type="predicted"/>